<dbReference type="Proteomes" id="UP000564407">
    <property type="component" value="Unassembled WGS sequence"/>
</dbReference>
<dbReference type="InterPro" id="IPR029054">
    <property type="entry name" value="dUTPase-like"/>
</dbReference>
<dbReference type="InterPro" id="IPR001995">
    <property type="entry name" value="Peptidase_A2_cat"/>
</dbReference>
<dbReference type="PANTHER" id="PTHR19422">
    <property type="entry name" value="GAG RETROVIRAL POLYPROTEIN"/>
    <property type="match status" value="1"/>
</dbReference>
<accession>A0A7K6H4S8</accession>
<name>A0A7K6H4S8_9PASS</name>
<dbReference type="InterPro" id="IPR036157">
    <property type="entry name" value="dUTPase-like_sf"/>
</dbReference>
<dbReference type="Gene3D" id="2.70.40.10">
    <property type="match status" value="1"/>
</dbReference>
<keyword evidence="6" id="KW-1185">Reference proteome</keyword>
<dbReference type="CDD" id="cd07557">
    <property type="entry name" value="trimeric_dUTPase"/>
    <property type="match status" value="1"/>
</dbReference>
<feature type="non-terminal residue" evidence="5">
    <location>
        <position position="157"/>
    </location>
</feature>
<organism evidence="5 6">
    <name type="scientific">Malurus elegans</name>
    <name type="common">Red-winged fairywren</name>
    <dbReference type="NCBI Taxonomy" id="720584"/>
    <lineage>
        <taxon>Eukaryota</taxon>
        <taxon>Metazoa</taxon>
        <taxon>Chordata</taxon>
        <taxon>Craniata</taxon>
        <taxon>Vertebrata</taxon>
        <taxon>Euteleostomi</taxon>
        <taxon>Archelosauria</taxon>
        <taxon>Archosauria</taxon>
        <taxon>Dinosauria</taxon>
        <taxon>Saurischia</taxon>
        <taxon>Theropoda</taxon>
        <taxon>Coelurosauria</taxon>
        <taxon>Aves</taxon>
        <taxon>Neognathae</taxon>
        <taxon>Neoaves</taxon>
        <taxon>Telluraves</taxon>
        <taxon>Australaves</taxon>
        <taxon>Passeriformes</taxon>
        <taxon>Meliphagoidea</taxon>
        <taxon>Maluridae</taxon>
        <taxon>Malurus</taxon>
    </lineage>
</organism>
<evidence type="ECO:0000256" key="2">
    <source>
        <dbReference type="ARBA" id="ARBA00022750"/>
    </source>
</evidence>
<dbReference type="Pfam" id="PF00692">
    <property type="entry name" value="dUTPase"/>
    <property type="match status" value="1"/>
</dbReference>
<evidence type="ECO:0000256" key="3">
    <source>
        <dbReference type="ARBA" id="ARBA00022801"/>
    </source>
</evidence>
<protein>
    <submittedName>
        <fullName evidence="5">POK9 protein</fullName>
    </submittedName>
</protein>
<evidence type="ECO:0000259" key="4">
    <source>
        <dbReference type="PROSITE" id="PS50175"/>
    </source>
</evidence>
<dbReference type="GO" id="GO:0006508">
    <property type="term" value="P:proteolysis"/>
    <property type="evidence" value="ECO:0007669"/>
    <property type="project" value="UniProtKB-KW"/>
</dbReference>
<sequence>SGCPHVESVTVTLMTSKPERVSSGIKGPIVINGQAIGALLLGRSSASMMGLFVLPGVIDAEYTGEIHIMVRTPFPPVRIEKGQKIAQLVPLEPMTKTLPPHQKQTRGDQGFCSTGGLALLTTNLSDRPKRNIMLKHQGETITLQGLLDTGADGGIIS</sequence>
<dbReference type="InterPro" id="IPR051592">
    <property type="entry name" value="HERV-K_Pro_peptidase_A2"/>
</dbReference>
<gene>
    <name evidence="5" type="primary">Ervk9_8</name>
    <name evidence="5" type="ORF">MALELE_R06869</name>
</gene>
<feature type="non-terminal residue" evidence="5">
    <location>
        <position position="1"/>
    </location>
</feature>
<dbReference type="PROSITE" id="PS50175">
    <property type="entry name" value="ASP_PROT_RETROV"/>
    <property type="match status" value="1"/>
</dbReference>
<comment type="caution">
    <text evidence="5">The sequence shown here is derived from an EMBL/GenBank/DDBJ whole genome shotgun (WGS) entry which is preliminary data.</text>
</comment>
<dbReference type="EMBL" id="VZRP01019875">
    <property type="protein sequence ID" value="NWV70481.1"/>
    <property type="molecule type" value="Genomic_DNA"/>
</dbReference>
<dbReference type="SUPFAM" id="SSF51283">
    <property type="entry name" value="dUTPase-like"/>
    <property type="match status" value="1"/>
</dbReference>
<dbReference type="AlphaFoldDB" id="A0A7K6H4S8"/>
<dbReference type="InterPro" id="IPR033704">
    <property type="entry name" value="dUTPase_trimeric"/>
</dbReference>
<dbReference type="PANTHER" id="PTHR19422:SF123">
    <property type="entry name" value="RT1 CLASS I, LOCUS CE15"/>
    <property type="match status" value="1"/>
</dbReference>
<proteinExistence type="predicted"/>
<reference evidence="5 6" key="1">
    <citation type="submission" date="2019-09" db="EMBL/GenBank/DDBJ databases">
        <title>Bird 10,000 Genomes (B10K) Project - Family phase.</title>
        <authorList>
            <person name="Zhang G."/>
        </authorList>
    </citation>
    <scope>NUCLEOTIDE SEQUENCE [LARGE SCALE GENOMIC DNA]</scope>
    <source>
        <strain evidence="5">B10K-DU-029-44</strain>
        <tissue evidence="5">Heart</tissue>
    </source>
</reference>
<evidence type="ECO:0000313" key="5">
    <source>
        <dbReference type="EMBL" id="NWV70481.1"/>
    </source>
</evidence>
<keyword evidence="1" id="KW-0645">Protease</keyword>
<evidence type="ECO:0000256" key="1">
    <source>
        <dbReference type="ARBA" id="ARBA00022670"/>
    </source>
</evidence>
<keyword evidence="2" id="KW-0064">Aspartyl protease</keyword>
<keyword evidence="3" id="KW-0378">Hydrolase</keyword>
<evidence type="ECO:0000313" key="6">
    <source>
        <dbReference type="Proteomes" id="UP000564407"/>
    </source>
</evidence>
<feature type="domain" description="Peptidase A2" evidence="4">
    <location>
        <begin position="143"/>
        <end position="157"/>
    </location>
</feature>
<dbReference type="GO" id="GO:0004190">
    <property type="term" value="F:aspartic-type endopeptidase activity"/>
    <property type="evidence" value="ECO:0007669"/>
    <property type="project" value="UniProtKB-KW"/>
</dbReference>